<proteinExistence type="predicted"/>
<dbReference type="RefSeq" id="WP_264065750.1">
    <property type="nucleotide sequence ID" value="NZ_JACKTY010000012.1"/>
</dbReference>
<keyword evidence="3" id="KW-0949">S-adenosyl-L-methionine</keyword>
<organism evidence="5 6">
    <name type="scientific">Mycolicibacterium komossense</name>
    <dbReference type="NCBI Taxonomy" id="1779"/>
    <lineage>
        <taxon>Bacteria</taxon>
        <taxon>Bacillati</taxon>
        <taxon>Actinomycetota</taxon>
        <taxon>Actinomycetes</taxon>
        <taxon>Mycobacteriales</taxon>
        <taxon>Mycobacteriaceae</taxon>
        <taxon>Mycolicibacterium</taxon>
    </lineage>
</organism>
<keyword evidence="6" id="KW-1185">Reference proteome</keyword>
<evidence type="ECO:0000313" key="6">
    <source>
        <dbReference type="Proteomes" id="UP001526201"/>
    </source>
</evidence>
<dbReference type="Gene3D" id="3.40.50.150">
    <property type="entry name" value="Vaccinia Virus protein VP39"/>
    <property type="match status" value="1"/>
</dbReference>
<sequence length="210" mass="23041">MPVSEPVDIQAMWNERYGEKERIWSGNPNARLAEVVSELAPGRALDLGCGEGGDARWLAQQGWHVVAVDVSDTALQRAAADAGELAARIDFQRHDLMQTFPDGSYDLVSAQFLHSPVPWERDRLLRRAAEAVATGGTLFIVDHGEAPPWASKLDKHVHHFPSAQEVVDGLQLDPPRWDIVRAERAGREAIGSDGQTGSLVDNVIIARRKA</sequence>
<accession>A0ABT3C6G4</accession>
<dbReference type="PANTHER" id="PTHR43464:SF19">
    <property type="entry name" value="UBIQUINONE BIOSYNTHESIS O-METHYLTRANSFERASE, MITOCHONDRIAL"/>
    <property type="match status" value="1"/>
</dbReference>
<evidence type="ECO:0000256" key="1">
    <source>
        <dbReference type="ARBA" id="ARBA00022603"/>
    </source>
</evidence>
<evidence type="ECO:0000256" key="2">
    <source>
        <dbReference type="ARBA" id="ARBA00022679"/>
    </source>
</evidence>
<dbReference type="GO" id="GO:0032259">
    <property type="term" value="P:methylation"/>
    <property type="evidence" value="ECO:0007669"/>
    <property type="project" value="UniProtKB-KW"/>
</dbReference>
<dbReference type="PANTHER" id="PTHR43464">
    <property type="entry name" value="METHYLTRANSFERASE"/>
    <property type="match status" value="1"/>
</dbReference>
<dbReference type="Pfam" id="PF13649">
    <property type="entry name" value="Methyltransf_25"/>
    <property type="match status" value="1"/>
</dbReference>
<name>A0ABT3C6G4_9MYCO</name>
<comment type="caution">
    <text evidence="5">The sequence shown here is derived from an EMBL/GenBank/DDBJ whole genome shotgun (WGS) entry which is preliminary data.</text>
</comment>
<evidence type="ECO:0000313" key="5">
    <source>
        <dbReference type="EMBL" id="MCV7225000.1"/>
    </source>
</evidence>
<reference evidence="5 6" key="1">
    <citation type="journal article" date="2022" name="BMC Genomics">
        <title>Comparative genome analysis of mycobacteria focusing on tRNA and non-coding RNA.</title>
        <authorList>
            <person name="Behra P.R.K."/>
            <person name="Pettersson B.M.F."/>
            <person name="Ramesh M."/>
            <person name="Das S."/>
            <person name="Dasgupta S."/>
            <person name="Kirsebom L.A."/>
        </authorList>
    </citation>
    <scope>NUCLEOTIDE SEQUENCE [LARGE SCALE GENOMIC DNA]</scope>
    <source>
        <strain evidence="5 6">DSM 44078</strain>
    </source>
</reference>
<keyword evidence="1 5" id="KW-0489">Methyltransferase</keyword>
<dbReference type="CDD" id="cd02440">
    <property type="entry name" value="AdoMet_MTases"/>
    <property type="match status" value="1"/>
</dbReference>
<keyword evidence="2" id="KW-0808">Transferase</keyword>
<feature type="domain" description="Methyltransferase" evidence="4">
    <location>
        <begin position="45"/>
        <end position="136"/>
    </location>
</feature>
<dbReference type="SUPFAM" id="SSF53335">
    <property type="entry name" value="S-adenosyl-L-methionine-dependent methyltransferases"/>
    <property type="match status" value="1"/>
</dbReference>
<dbReference type="Proteomes" id="UP001526201">
    <property type="component" value="Unassembled WGS sequence"/>
</dbReference>
<dbReference type="EMBL" id="JACKTY010000012">
    <property type="protein sequence ID" value="MCV7225000.1"/>
    <property type="molecule type" value="Genomic_DNA"/>
</dbReference>
<evidence type="ECO:0000256" key="3">
    <source>
        <dbReference type="ARBA" id="ARBA00022691"/>
    </source>
</evidence>
<dbReference type="InterPro" id="IPR029063">
    <property type="entry name" value="SAM-dependent_MTases_sf"/>
</dbReference>
<dbReference type="InterPro" id="IPR041698">
    <property type="entry name" value="Methyltransf_25"/>
</dbReference>
<dbReference type="GO" id="GO:0008168">
    <property type="term" value="F:methyltransferase activity"/>
    <property type="evidence" value="ECO:0007669"/>
    <property type="project" value="UniProtKB-KW"/>
</dbReference>
<gene>
    <name evidence="5" type="ORF">H7J73_02955</name>
</gene>
<protein>
    <submittedName>
        <fullName evidence="5">Class I SAM-dependent methyltransferase</fullName>
    </submittedName>
</protein>
<evidence type="ECO:0000259" key="4">
    <source>
        <dbReference type="Pfam" id="PF13649"/>
    </source>
</evidence>